<organism evidence="2">
    <name type="scientific">Tanacetum cinerariifolium</name>
    <name type="common">Dalmatian daisy</name>
    <name type="synonym">Chrysanthemum cinerariifolium</name>
    <dbReference type="NCBI Taxonomy" id="118510"/>
    <lineage>
        <taxon>Eukaryota</taxon>
        <taxon>Viridiplantae</taxon>
        <taxon>Streptophyta</taxon>
        <taxon>Embryophyta</taxon>
        <taxon>Tracheophyta</taxon>
        <taxon>Spermatophyta</taxon>
        <taxon>Magnoliopsida</taxon>
        <taxon>eudicotyledons</taxon>
        <taxon>Gunneridae</taxon>
        <taxon>Pentapetalae</taxon>
        <taxon>asterids</taxon>
        <taxon>campanulids</taxon>
        <taxon>Asterales</taxon>
        <taxon>Asteraceae</taxon>
        <taxon>Asteroideae</taxon>
        <taxon>Anthemideae</taxon>
        <taxon>Anthemidinae</taxon>
        <taxon>Tanacetum</taxon>
    </lineage>
</organism>
<evidence type="ECO:0000313" key="2">
    <source>
        <dbReference type="EMBL" id="GEV98306.1"/>
    </source>
</evidence>
<dbReference type="AlphaFoldDB" id="A0A699GYM0"/>
<accession>A0A699GYM0</accession>
<sequence length="525" mass="59132">MDFKHSSLVTALHEITHATISSALVSNPYSSTSFVPPIRTDWDLLFQLMFDELLNPPTSFDPPAPEVIASIAKVVAPKPAASIGLPSLTTVDQDAPSPSYSQTLPETQSLIISDEVKEENHDLYVSHMNNDPFFVISILENVSDASFSLDVIPTVVHTAAPNLEHINKWTKDHPLDNIISELKRPVSTKKLKLDEDPQRKGVDPTHYRGMADALMYLTASGADLTFILCMCARYQAKPTEKQLHAVKRIFKYLRGAINRGLWNPKDFSIALTAYADADHAGCQDTIQSTSGGTDMGVKKPDPTPIKPIRVVVRGDPGHTREIKVLIDVNVNNMHQPWRSFAAIINRCLSGKTTGLDILRLSRAQIIWGMYHKKNVDYVYLLWEDLVYQVENKNSKKNNDMCYLRFTKVIIDYFRSKDQSISRRHKMFWHTARDDPMFNTIRVISRHQDIHIYDAILPDELTNQEMLDSKGYKEYYVVSSGAEPPKAKTKYKKKANEPVTPSKSKCAPAANGTRLKTPTKVTDPLN</sequence>
<reference evidence="2" key="1">
    <citation type="journal article" date="2019" name="Sci. Rep.">
        <title>Draft genome of Tanacetum cinerariifolium, the natural source of mosquito coil.</title>
        <authorList>
            <person name="Yamashiro T."/>
            <person name="Shiraishi A."/>
            <person name="Satake H."/>
            <person name="Nakayama K."/>
        </authorList>
    </citation>
    <scope>NUCLEOTIDE SEQUENCE</scope>
</reference>
<name>A0A699GYM0_TANCI</name>
<feature type="region of interest" description="Disordered" evidence="1">
    <location>
        <begin position="480"/>
        <end position="525"/>
    </location>
</feature>
<dbReference type="PANTHER" id="PTHR11439:SF509">
    <property type="entry name" value="RNA-DIRECTED DNA POLYMERASE"/>
    <property type="match status" value="1"/>
</dbReference>
<protein>
    <submittedName>
        <fullName evidence="2">Retrovirus-related Pol polyprotein from transposon TNT 1-94</fullName>
    </submittedName>
</protein>
<feature type="compositionally biased region" description="Polar residues" evidence="1">
    <location>
        <begin position="513"/>
        <end position="525"/>
    </location>
</feature>
<evidence type="ECO:0000256" key="1">
    <source>
        <dbReference type="SAM" id="MobiDB-lite"/>
    </source>
</evidence>
<dbReference type="PANTHER" id="PTHR11439">
    <property type="entry name" value="GAG-POL-RELATED RETROTRANSPOSON"/>
    <property type="match status" value="1"/>
</dbReference>
<gene>
    <name evidence="2" type="ORF">Tci_170283</name>
</gene>
<dbReference type="EMBL" id="BKCJ010040938">
    <property type="protein sequence ID" value="GEV98306.1"/>
    <property type="molecule type" value="Genomic_DNA"/>
</dbReference>
<proteinExistence type="predicted"/>
<comment type="caution">
    <text evidence="2">The sequence shown here is derived from an EMBL/GenBank/DDBJ whole genome shotgun (WGS) entry which is preliminary data.</text>
</comment>